<protein>
    <submittedName>
        <fullName evidence="1">Uncharacterized protein</fullName>
    </submittedName>
</protein>
<reference evidence="1 2" key="1">
    <citation type="journal article" date="2020" name="Microb. Genom.">
        <title>Genetic diversity of clinical and environmental Mucorales isolates obtained from an investigation of mucormycosis cases among solid organ transplant recipients.</title>
        <authorList>
            <person name="Nguyen M.H."/>
            <person name="Kaul D."/>
            <person name="Muto C."/>
            <person name="Cheng S.J."/>
            <person name="Richter R.A."/>
            <person name="Bruno V.M."/>
            <person name="Liu G."/>
            <person name="Beyhan S."/>
            <person name="Sundermann A.J."/>
            <person name="Mounaud S."/>
            <person name="Pasculle A.W."/>
            <person name="Nierman W.C."/>
            <person name="Driscoll E."/>
            <person name="Cumbie R."/>
            <person name="Clancy C.J."/>
            <person name="Dupont C.L."/>
        </authorList>
    </citation>
    <scope>NUCLEOTIDE SEQUENCE [LARGE SCALE GENOMIC DNA]</scope>
    <source>
        <strain evidence="1 2">GL24</strain>
    </source>
</reference>
<name>A0A9P6XW59_9FUNG</name>
<gene>
    <name evidence="1" type="ORF">G6F50_015726</name>
</gene>
<dbReference type="AlphaFoldDB" id="A0A9P6XW59"/>
<organism evidence="1 2">
    <name type="scientific">Rhizopus delemar</name>
    <dbReference type="NCBI Taxonomy" id="936053"/>
    <lineage>
        <taxon>Eukaryota</taxon>
        <taxon>Fungi</taxon>
        <taxon>Fungi incertae sedis</taxon>
        <taxon>Mucoromycota</taxon>
        <taxon>Mucoromycotina</taxon>
        <taxon>Mucoromycetes</taxon>
        <taxon>Mucorales</taxon>
        <taxon>Mucorineae</taxon>
        <taxon>Rhizopodaceae</taxon>
        <taxon>Rhizopus</taxon>
    </lineage>
</organism>
<keyword evidence="2" id="KW-1185">Reference proteome</keyword>
<evidence type="ECO:0000313" key="1">
    <source>
        <dbReference type="EMBL" id="KAG1533864.1"/>
    </source>
</evidence>
<evidence type="ECO:0000313" key="2">
    <source>
        <dbReference type="Proteomes" id="UP000740926"/>
    </source>
</evidence>
<comment type="caution">
    <text evidence="1">The sequence shown here is derived from an EMBL/GenBank/DDBJ whole genome shotgun (WGS) entry which is preliminary data.</text>
</comment>
<proteinExistence type="predicted"/>
<dbReference type="EMBL" id="JAANIU010009011">
    <property type="protein sequence ID" value="KAG1533864.1"/>
    <property type="molecule type" value="Genomic_DNA"/>
</dbReference>
<dbReference type="Proteomes" id="UP000740926">
    <property type="component" value="Unassembled WGS sequence"/>
</dbReference>
<sequence length="148" mass="15342">MPPPVFAANESWSYTRAMTGATGSRSHGSLSSMPPIRVCALLPGVDQGAALGCLRHDFGIATDVGRRRRSAGQRDQVGAVADKFQLAARFEPFADGDGVCLAALLQHVLDGLPDQLVVTAACGRSISPPSTACSASMACGNIRSLSSR</sequence>
<accession>A0A9P6XW59</accession>